<proteinExistence type="predicted"/>
<organism evidence="1 2">
    <name type="scientific">Neurospora tetraspora</name>
    <dbReference type="NCBI Taxonomy" id="94610"/>
    <lineage>
        <taxon>Eukaryota</taxon>
        <taxon>Fungi</taxon>
        <taxon>Dikarya</taxon>
        <taxon>Ascomycota</taxon>
        <taxon>Pezizomycotina</taxon>
        <taxon>Sordariomycetes</taxon>
        <taxon>Sordariomycetidae</taxon>
        <taxon>Sordariales</taxon>
        <taxon>Sordariaceae</taxon>
        <taxon>Neurospora</taxon>
    </lineage>
</organism>
<sequence length="709" mass="78985">MATTMATPVRTGNERTYPRPASRYDFEIAIICALTREMDAVELLVDEFWTDGDDQTRYGKALGDPNTYELARIGNFNVVLVVLPSMGKIEATAAAHGVATSYPNISLVLVVGICGGMPVANVGGEREDIVLGDVVISSMLNQYDFGRQLPDRFLSKTEVENTFGRPNRDLRGLLKSLEKVRARKNFQRQVADNLVKLQGSSDRFSWRYTYPGTDKDRLFKASYEHKHHRLESGCLPCAQGSICESSWEISCDDLGCDATYLATRERAGQPNYPSVFIGRVGSADAVVRSAKHRDAHAAKGIIALEMEGAGVWDVFPCLVIKGVCDYADSHKNKGWQGYAAATAASATKAFLNHYQGKGKISRHAINNWATFDVNHSQYMTSPCTDLDAGKVARPGLDQSSSEATLDTRMGKCTEGGARSQDNPTLRNFIEQLLLPKLSSINRLMTLEIHSVTAALDTGFPYLAYNYAVDGSYRIGKGNASEDHTTFSMNQQEDNLWDDSWYQEARDYFKDIRRSPGQGATVWRYHKIESGDDAGHRFCKKTAHMQIWMYGDSKCLCRGAWRAELSGVANTFILPLAITITRLYMLAGSNEIVYEGAQWTKFELWIEPGVLLTKENGKISVRSSWKITFTVQEAADGDLHISIQHVRPDPKFSGNYKTYEKLRPTESKLKEMYKCASNNFDNLAQSLRDYLDQQEKLVCLSPGSSTSNTP</sequence>
<dbReference type="Gene3D" id="3.40.50.1580">
    <property type="entry name" value="Nucleoside phosphorylase domain"/>
    <property type="match status" value="1"/>
</dbReference>
<keyword evidence="2" id="KW-1185">Reference proteome</keyword>
<dbReference type="InterPro" id="IPR035994">
    <property type="entry name" value="Nucleoside_phosphorylase_sf"/>
</dbReference>
<dbReference type="PANTHER" id="PTHR46082">
    <property type="entry name" value="ATP/GTP-BINDING PROTEIN-RELATED"/>
    <property type="match status" value="1"/>
</dbReference>
<dbReference type="EMBL" id="JAUEPP010000002">
    <property type="protein sequence ID" value="KAK3351899.1"/>
    <property type="molecule type" value="Genomic_DNA"/>
</dbReference>
<dbReference type="SUPFAM" id="SSF53167">
    <property type="entry name" value="Purine and uridine phosphorylases"/>
    <property type="match status" value="1"/>
</dbReference>
<dbReference type="PANTHER" id="PTHR46082:SF6">
    <property type="entry name" value="AAA+ ATPASE DOMAIN-CONTAINING PROTEIN-RELATED"/>
    <property type="match status" value="1"/>
</dbReference>
<reference evidence="1" key="1">
    <citation type="journal article" date="2023" name="Mol. Phylogenet. Evol.">
        <title>Genome-scale phylogeny and comparative genomics of the fungal order Sordariales.</title>
        <authorList>
            <person name="Hensen N."/>
            <person name="Bonometti L."/>
            <person name="Westerberg I."/>
            <person name="Brannstrom I.O."/>
            <person name="Guillou S."/>
            <person name="Cros-Aarteil S."/>
            <person name="Calhoun S."/>
            <person name="Haridas S."/>
            <person name="Kuo A."/>
            <person name="Mondo S."/>
            <person name="Pangilinan J."/>
            <person name="Riley R."/>
            <person name="LaButti K."/>
            <person name="Andreopoulos B."/>
            <person name="Lipzen A."/>
            <person name="Chen C."/>
            <person name="Yan M."/>
            <person name="Daum C."/>
            <person name="Ng V."/>
            <person name="Clum A."/>
            <person name="Steindorff A."/>
            <person name="Ohm R.A."/>
            <person name="Martin F."/>
            <person name="Silar P."/>
            <person name="Natvig D.O."/>
            <person name="Lalanne C."/>
            <person name="Gautier V."/>
            <person name="Ament-Velasquez S.L."/>
            <person name="Kruys A."/>
            <person name="Hutchinson M.I."/>
            <person name="Powell A.J."/>
            <person name="Barry K."/>
            <person name="Miller A.N."/>
            <person name="Grigoriev I.V."/>
            <person name="Debuchy R."/>
            <person name="Gladieux P."/>
            <person name="Hiltunen Thoren M."/>
            <person name="Johannesson H."/>
        </authorList>
    </citation>
    <scope>NUCLEOTIDE SEQUENCE</scope>
    <source>
        <strain evidence="1">CBS 560.94</strain>
    </source>
</reference>
<dbReference type="RefSeq" id="XP_062685194.1">
    <property type="nucleotide sequence ID" value="XM_062820903.1"/>
</dbReference>
<dbReference type="GeneID" id="87858057"/>
<protein>
    <submittedName>
        <fullName evidence="1">Nucleoside phosphorylase domain-containing protein</fullName>
    </submittedName>
</protein>
<name>A0AAE0JLK6_9PEZI</name>
<dbReference type="GO" id="GO:0009116">
    <property type="term" value="P:nucleoside metabolic process"/>
    <property type="evidence" value="ECO:0007669"/>
    <property type="project" value="InterPro"/>
</dbReference>
<evidence type="ECO:0000313" key="1">
    <source>
        <dbReference type="EMBL" id="KAK3351899.1"/>
    </source>
</evidence>
<reference evidence="1" key="2">
    <citation type="submission" date="2023-06" db="EMBL/GenBank/DDBJ databases">
        <authorList>
            <consortium name="Lawrence Berkeley National Laboratory"/>
            <person name="Haridas S."/>
            <person name="Hensen N."/>
            <person name="Bonometti L."/>
            <person name="Westerberg I."/>
            <person name="Brannstrom I.O."/>
            <person name="Guillou S."/>
            <person name="Cros-Aarteil S."/>
            <person name="Calhoun S."/>
            <person name="Kuo A."/>
            <person name="Mondo S."/>
            <person name="Pangilinan J."/>
            <person name="Riley R."/>
            <person name="Labutti K."/>
            <person name="Andreopoulos B."/>
            <person name="Lipzen A."/>
            <person name="Chen C."/>
            <person name="Yanf M."/>
            <person name="Daum C."/>
            <person name="Ng V."/>
            <person name="Clum A."/>
            <person name="Steindorff A."/>
            <person name="Ohm R."/>
            <person name="Martin F."/>
            <person name="Silar P."/>
            <person name="Natvig D."/>
            <person name="Lalanne C."/>
            <person name="Gautier V."/>
            <person name="Ament-Velasquez S.L."/>
            <person name="Kruys A."/>
            <person name="Hutchinson M.I."/>
            <person name="Powell A.J."/>
            <person name="Barry K."/>
            <person name="Miller A.N."/>
            <person name="Grigoriev I.V."/>
            <person name="Debuchy R."/>
            <person name="Gladieux P."/>
            <person name="Thoren M.H."/>
            <person name="Johannesson H."/>
        </authorList>
    </citation>
    <scope>NUCLEOTIDE SEQUENCE</scope>
    <source>
        <strain evidence="1">CBS 560.94</strain>
    </source>
</reference>
<dbReference type="Proteomes" id="UP001278500">
    <property type="component" value="Unassembled WGS sequence"/>
</dbReference>
<dbReference type="InterPro" id="IPR053137">
    <property type="entry name" value="NLR-like"/>
</dbReference>
<comment type="caution">
    <text evidence="1">The sequence shown here is derived from an EMBL/GenBank/DDBJ whole genome shotgun (WGS) entry which is preliminary data.</text>
</comment>
<dbReference type="GO" id="GO:0003824">
    <property type="term" value="F:catalytic activity"/>
    <property type="evidence" value="ECO:0007669"/>
    <property type="project" value="InterPro"/>
</dbReference>
<evidence type="ECO:0000313" key="2">
    <source>
        <dbReference type="Proteomes" id="UP001278500"/>
    </source>
</evidence>
<accession>A0AAE0JLK6</accession>
<dbReference type="AlphaFoldDB" id="A0AAE0JLK6"/>
<gene>
    <name evidence="1" type="ORF">B0H65DRAFT_138934</name>
</gene>